<dbReference type="GO" id="GO:0005886">
    <property type="term" value="C:plasma membrane"/>
    <property type="evidence" value="ECO:0007669"/>
    <property type="project" value="TreeGrafter"/>
</dbReference>
<dbReference type="Pfam" id="PF13593">
    <property type="entry name" value="SBF_like"/>
    <property type="match status" value="1"/>
</dbReference>
<dbReference type="AlphaFoldDB" id="A0AB94IF75"/>
<comment type="caution">
    <text evidence="2">The sequence shown here is derived from an EMBL/GenBank/DDBJ whole genome shotgun (WGS) entry which is preliminary data.</text>
</comment>
<feature type="transmembrane region" description="Helical" evidence="1">
    <location>
        <begin position="276"/>
        <end position="296"/>
    </location>
</feature>
<feature type="transmembrane region" description="Helical" evidence="1">
    <location>
        <begin position="231"/>
        <end position="255"/>
    </location>
</feature>
<dbReference type="PANTHER" id="PTHR18640">
    <property type="entry name" value="SOLUTE CARRIER FAMILY 10 MEMBER 7"/>
    <property type="match status" value="1"/>
</dbReference>
<reference evidence="2 3" key="1">
    <citation type="journal article" date="2014" name="Appl. Environ. Microbiol.">
        <title>Genomic features of a bumble bee symbiont reflect its host environment.</title>
        <authorList>
            <person name="Martinson V.G."/>
            <person name="Magoc T."/>
            <person name="Koch H."/>
            <person name="Salzberg S.L."/>
            <person name="Moran N.A."/>
        </authorList>
    </citation>
    <scope>NUCLEOTIDE SEQUENCE [LARGE SCALE GENOMIC DNA]</scope>
    <source>
        <strain evidence="2 3">Bimp</strain>
    </source>
</reference>
<dbReference type="InterPro" id="IPR038770">
    <property type="entry name" value="Na+/solute_symporter_sf"/>
</dbReference>
<dbReference type="InterPro" id="IPR016833">
    <property type="entry name" value="Put_Na-Bile_cotransptr"/>
</dbReference>
<feature type="transmembrane region" description="Helical" evidence="1">
    <location>
        <begin position="206"/>
        <end position="225"/>
    </location>
</feature>
<accession>A0AB94IF75</accession>
<evidence type="ECO:0000313" key="3">
    <source>
        <dbReference type="Proteomes" id="UP000506160"/>
    </source>
</evidence>
<feature type="transmembrane region" description="Helical" evidence="1">
    <location>
        <begin position="302"/>
        <end position="320"/>
    </location>
</feature>
<feature type="transmembrane region" description="Helical" evidence="1">
    <location>
        <begin position="128"/>
        <end position="154"/>
    </location>
</feature>
<feature type="transmembrane region" description="Helical" evidence="1">
    <location>
        <begin position="166"/>
        <end position="185"/>
    </location>
</feature>
<dbReference type="RefSeq" id="WP_024495183.1">
    <property type="nucleotide sequence ID" value="NZ_AWGA01000006.1"/>
</dbReference>
<gene>
    <name evidence="2" type="ORF">O970_00205</name>
</gene>
<dbReference type="EMBL" id="AWGA01000006">
    <property type="protein sequence ID" value="TEA28163.1"/>
    <property type="molecule type" value="Genomic_DNA"/>
</dbReference>
<name>A0AB94IF75_9GAMM</name>
<dbReference type="Gene3D" id="1.20.1530.20">
    <property type="match status" value="1"/>
</dbReference>
<feature type="transmembrane region" description="Helical" evidence="1">
    <location>
        <begin position="100"/>
        <end position="121"/>
    </location>
</feature>
<dbReference type="Proteomes" id="UP000506160">
    <property type="component" value="Unassembled WGS sequence"/>
</dbReference>
<keyword evidence="1" id="KW-1133">Transmembrane helix</keyword>
<organism evidence="2 3">
    <name type="scientific">Candidatus Schmidhempelia bombi str. Bimp</name>
    <dbReference type="NCBI Taxonomy" id="1387197"/>
    <lineage>
        <taxon>Bacteria</taxon>
        <taxon>Pseudomonadati</taxon>
        <taxon>Pseudomonadota</taxon>
        <taxon>Gammaproteobacteria</taxon>
        <taxon>Orbales</taxon>
        <taxon>Orbaceae</taxon>
        <taxon>Candidatus Schmidhempelia</taxon>
    </lineage>
</organism>
<sequence length="330" mass="36410">MQWLTRLKIDSFLITLMTVVMIATLFPCEGRYKIFFEHVSTFAIALLFFMHGAKLSLQSIMDGFRHWRLHLLIFSITFVVFPLFGIGLRIVVPSLLSQQLYIGFLYLCALPATVQSAIAFTSIAKGNVAAAICSASASTLLGVFLSPLLVGLLIDIPSAHHHNTSSAITAILIKLMLPFIIGHLCRPWLINWIEKHRTVINKTDRTSILLVVYVAFSEAVSNGIWHQVNGWSLLSIIFCSLLLLAMVLSISTYAARLFGFNQQDEITIVFCGSKKSLASGIPMASVLFPTATIGITVLPLMIFHQIQLMICAIIAAHYASRSGSNVPKNQ</sequence>
<keyword evidence="1" id="KW-0812">Transmembrane</keyword>
<keyword evidence="1" id="KW-0472">Membrane</keyword>
<protein>
    <submittedName>
        <fullName evidence="2">Bile acid:sodium symporter</fullName>
    </submittedName>
</protein>
<feature type="transmembrane region" description="Helical" evidence="1">
    <location>
        <begin position="69"/>
        <end position="88"/>
    </location>
</feature>
<dbReference type="PANTHER" id="PTHR18640:SF5">
    <property type="entry name" value="SODIUM_BILE ACID COTRANSPORTER 7"/>
    <property type="match status" value="1"/>
</dbReference>
<keyword evidence="3" id="KW-1185">Reference proteome</keyword>
<feature type="transmembrane region" description="Helical" evidence="1">
    <location>
        <begin position="38"/>
        <end position="57"/>
    </location>
</feature>
<feature type="transmembrane region" description="Helical" evidence="1">
    <location>
        <begin position="7"/>
        <end position="26"/>
    </location>
</feature>
<dbReference type="PIRSF" id="PIRSF026166">
    <property type="entry name" value="UCP026166"/>
    <property type="match status" value="1"/>
</dbReference>
<evidence type="ECO:0000313" key="2">
    <source>
        <dbReference type="EMBL" id="TEA28163.1"/>
    </source>
</evidence>
<evidence type="ECO:0000256" key="1">
    <source>
        <dbReference type="SAM" id="Phobius"/>
    </source>
</evidence>
<proteinExistence type="predicted"/>